<reference evidence="2 3" key="1">
    <citation type="journal article" date="2021" name="bioRxiv">
        <title>The Gossypium anomalum genome as a resource for cotton improvement and evolutionary analysis of hybrid incompatibility.</title>
        <authorList>
            <person name="Grover C.E."/>
            <person name="Yuan D."/>
            <person name="Arick M.A."/>
            <person name="Miller E.R."/>
            <person name="Hu G."/>
            <person name="Peterson D.G."/>
            <person name="Wendel J.F."/>
            <person name="Udall J.A."/>
        </authorList>
    </citation>
    <scope>NUCLEOTIDE SEQUENCE [LARGE SCALE GENOMIC DNA]</scope>
    <source>
        <strain evidence="2">JFW-Udall</strain>
        <tissue evidence="2">Leaf</tissue>
    </source>
</reference>
<evidence type="ECO:0000259" key="1">
    <source>
        <dbReference type="PROSITE" id="PS50994"/>
    </source>
</evidence>
<evidence type="ECO:0000313" key="3">
    <source>
        <dbReference type="Proteomes" id="UP000701853"/>
    </source>
</evidence>
<proteinExistence type="predicted"/>
<organism evidence="2 3">
    <name type="scientific">Gossypium anomalum</name>
    <dbReference type="NCBI Taxonomy" id="47600"/>
    <lineage>
        <taxon>Eukaryota</taxon>
        <taxon>Viridiplantae</taxon>
        <taxon>Streptophyta</taxon>
        <taxon>Embryophyta</taxon>
        <taxon>Tracheophyta</taxon>
        <taxon>Spermatophyta</taxon>
        <taxon>Magnoliopsida</taxon>
        <taxon>eudicotyledons</taxon>
        <taxon>Gunneridae</taxon>
        <taxon>Pentapetalae</taxon>
        <taxon>rosids</taxon>
        <taxon>malvids</taxon>
        <taxon>Malvales</taxon>
        <taxon>Malvaceae</taxon>
        <taxon>Malvoideae</taxon>
        <taxon>Gossypium</taxon>
    </lineage>
</organism>
<dbReference type="InterPro" id="IPR013103">
    <property type="entry name" value="RVT_2"/>
</dbReference>
<gene>
    <name evidence="2" type="ORF">CXB51_035946</name>
</gene>
<dbReference type="PROSITE" id="PS50994">
    <property type="entry name" value="INTEGRASE"/>
    <property type="match status" value="1"/>
</dbReference>
<dbReference type="InterPro" id="IPR012337">
    <property type="entry name" value="RNaseH-like_sf"/>
</dbReference>
<sequence length="706" mass="78609">MDAMIDQLSQNALHARFMKEKLAFQATKGKSHKLPFSSSSTEYVELFELVVSDLWGPASFQKMIATQFEKQIKKFQSDWGEEFRAFTSVLVDQGILHHLSYPHTSEQNGVAERKHRYIVETGLTLLAQANLPMKHWGYASSSAVHLINKLPTFVLQEEKVIVSRYVVFVERRFLFSPPVSTNSGPSMQFVTYVPIIYTSSSTPPNPPVSSPQLPVVSSPSPVPDSACEVIRSDSDSPSATCSLPATVDIPSGATDMGNERDNCSSTPVSSKHFISLQMPCLSQVPCVSSRNTHAMVTRSKAGIFKPKKVAVQAEFDALMANLTWDLVPSPLERRRNPDGSVSRRKARSVANGCSQILGCDFTETFSPVVKPTTIRVILSIAILRRWSLHQVDVNNAFLNGDLENEKALYGLRQAPRAWFDKLKQFLVSIGFVVSKSDASLFIRITSDSVLYILVIEVTRLSSGCLHLCQKKYIRDLLARSSLSNEKLVHTPMISSSQLSKSDGDLLSDPTEYRSLAGALQYVVLTRPDIAYAVNHIFFRPSTRLSLVGYADVNWRLDVDDRRSTSGYCVYFGYSPVSWCSRKQQVVSRSTVEAEYRSLTTATSDVTWLLSQFRELQVSSVDTPTIWCDSSSAIAVAANPVLHSKFKHVELDFFFVREKVAIGTIVVGKVPACDEVADILTKPLSLTCFTRFRQFLIIFPVVKMDAC</sequence>
<protein>
    <recommendedName>
        <fullName evidence="1">Integrase catalytic domain-containing protein</fullName>
    </recommendedName>
</protein>
<dbReference type="AlphaFoldDB" id="A0A8J5XZ39"/>
<comment type="caution">
    <text evidence="2">The sequence shown here is derived from an EMBL/GenBank/DDBJ whole genome shotgun (WGS) entry which is preliminary data.</text>
</comment>
<dbReference type="SUPFAM" id="SSF53098">
    <property type="entry name" value="Ribonuclease H-like"/>
    <property type="match status" value="1"/>
</dbReference>
<dbReference type="InterPro" id="IPR043502">
    <property type="entry name" value="DNA/RNA_pol_sf"/>
</dbReference>
<dbReference type="CDD" id="cd09272">
    <property type="entry name" value="RNase_HI_RT_Ty1"/>
    <property type="match status" value="1"/>
</dbReference>
<dbReference type="Gene3D" id="3.30.420.10">
    <property type="entry name" value="Ribonuclease H-like superfamily/Ribonuclease H"/>
    <property type="match status" value="1"/>
</dbReference>
<accession>A0A8J5XZ39</accession>
<dbReference type="EMBL" id="JAHUZN010000013">
    <property type="protein sequence ID" value="KAG8473848.1"/>
    <property type="molecule type" value="Genomic_DNA"/>
</dbReference>
<dbReference type="InterPro" id="IPR001584">
    <property type="entry name" value="Integrase_cat-core"/>
</dbReference>
<dbReference type="PANTHER" id="PTHR11439:SF467">
    <property type="entry name" value="INTEGRASE CATALYTIC DOMAIN-CONTAINING PROTEIN"/>
    <property type="match status" value="1"/>
</dbReference>
<dbReference type="GO" id="GO:0003676">
    <property type="term" value="F:nucleic acid binding"/>
    <property type="evidence" value="ECO:0007669"/>
    <property type="project" value="InterPro"/>
</dbReference>
<keyword evidence="3" id="KW-1185">Reference proteome</keyword>
<evidence type="ECO:0000313" key="2">
    <source>
        <dbReference type="EMBL" id="KAG8473848.1"/>
    </source>
</evidence>
<name>A0A8J5XZ39_9ROSI</name>
<dbReference type="PANTHER" id="PTHR11439">
    <property type="entry name" value="GAG-POL-RELATED RETROTRANSPOSON"/>
    <property type="match status" value="1"/>
</dbReference>
<dbReference type="GO" id="GO:0015074">
    <property type="term" value="P:DNA integration"/>
    <property type="evidence" value="ECO:0007669"/>
    <property type="project" value="InterPro"/>
</dbReference>
<dbReference type="Proteomes" id="UP000701853">
    <property type="component" value="Chromosome 13"/>
</dbReference>
<dbReference type="Pfam" id="PF07727">
    <property type="entry name" value="RVT_2"/>
    <property type="match status" value="1"/>
</dbReference>
<dbReference type="OrthoDB" id="997331at2759"/>
<dbReference type="InterPro" id="IPR036397">
    <property type="entry name" value="RNaseH_sf"/>
</dbReference>
<feature type="domain" description="Integrase catalytic" evidence="1">
    <location>
        <begin position="73"/>
        <end position="172"/>
    </location>
</feature>
<dbReference type="SUPFAM" id="SSF56672">
    <property type="entry name" value="DNA/RNA polymerases"/>
    <property type="match status" value="1"/>
</dbReference>